<evidence type="ECO:0000313" key="1">
    <source>
        <dbReference type="EMBL" id="AXE37161.1"/>
    </source>
</evidence>
<dbReference type="Proteomes" id="UP000252038">
    <property type="component" value="Plasmid unnamed"/>
</dbReference>
<name>A0A344UPG3_9NEIS</name>
<organism evidence="1 2">
    <name type="scientific">Chromobacterium phragmitis</name>
    <dbReference type="NCBI Taxonomy" id="2202141"/>
    <lineage>
        <taxon>Bacteria</taxon>
        <taxon>Pseudomonadati</taxon>
        <taxon>Pseudomonadota</taxon>
        <taxon>Betaproteobacteria</taxon>
        <taxon>Neisseriales</taxon>
        <taxon>Chromobacteriaceae</taxon>
        <taxon>Chromobacterium</taxon>
    </lineage>
</organism>
<accession>A0A344UPG3</accession>
<reference evidence="1 2" key="1">
    <citation type="submission" date="2018-05" db="EMBL/GenBank/DDBJ databases">
        <title>Genome sequencing, assembly and analysis of the novel insecticidal bacterium, Chromobacterium phragmitis.</title>
        <authorList>
            <person name="Sparks M.E."/>
            <person name="Blackburn M.B."/>
            <person name="Gundersen-Rindal D.E."/>
        </authorList>
    </citation>
    <scope>NUCLEOTIDE SEQUENCE [LARGE SCALE GENOMIC DNA]</scope>
    <source>
        <strain evidence="1">IIBBL 274-1</strain>
        <plasmid evidence="1 2">unnamed</plasmid>
    </source>
</reference>
<dbReference type="KEGG" id="chrb:DK843_22695"/>
<proteinExistence type="predicted"/>
<dbReference type="RefSeq" id="WP_114074595.1">
    <property type="nucleotide sequence ID" value="NZ_CP029555.1"/>
</dbReference>
<dbReference type="AlphaFoldDB" id="A0A344UPG3"/>
<dbReference type="EMBL" id="CP029555">
    <property type="protein sequence ID" value="AXE37161.1"/>
    <property type="molecule type" value="Genomic_DNA"/>
</dbReference>
<geneLocation type="plasmid" evidence="1 2">
    <name>unnamed</name>
</geneLocation>
<sequence>MTDIFDHWPAPLARVSTRHCVALSIGFALEASDEELDGLLLDGETKQPLSAGDVRRIARQHQAAGRTVLPPCDQTNAEGLCVGHPIYQLQEDSQCS</sequence>
<evidence type="ECO:0000313" key="2">
    <source>
        <dbReference type="Proteomes" id="UP000252038"/>
    </source>
</evidence>
<gene>
    <name evidence="1" type="ORF">DK843_22695</name>
</gene>
<keyword evidence="1" id="KW-0614">Plasmid</keyword>
<protein>
    <submittedName>
        <fullName evidence="1">Uncharacterized protein</fullName>
    </submittedName>
</protein>